<dbReference type="SUPFAM" id="SSF46785">
    <property type="entry name" value="Winged helix' DNA-binding domain"/>
    <property type="match status" value="1"/>
</dbReference>
<proteinExistence type="inferred from homology"/>
<dbReference type="AlphaFoldDB" id="A0A401ISB0"/>
<evidence type="ECO:0000256" key="3">
    <source>
        <dbReference type="ARBA" id="ARBA00023125"/>
    </source>
</evidence>
<evidence type="ECO:0000313" key="7">
    <source>
        <dbReference type="Proteomes" id="UP000286848"/>
    </source>
</evidence>
<keyword evidence="3" id="KW-0238">DNA-binding</keyword>
<dbReference type="EMBL" id="BFFP01000010">
    <property type="protein sequence ID" value="GBG94411.1"/>
    <property type="molecule type" value="Genomic_DNA"/>
</dbReference>
<dbReference type="Gene3D" id="1.10.10.10">
    <property type="entry name" value="Winged helix-like DNA-binding domain superfamily/Winged helix DNA-binding domain"/>
    <property type="match status" value="1"/>
</dbReference>
<reference evidence="6 7" key="1">
    <citation type="journal article" date="2019" name="Int. J. Syst. Evol. Microbiol.">
        <title>Lactobacillus salitolerans sp. nov., a novel lactic acid bacterium isolated from spent mushroom substrates.</title>
        <authorList>
            <person name="Tohno M."/>
            <person name="Tanizawa Y."/>
            <person name="Kojima Y."/>
            <person name="Sakamoto M."/>
            <person name="Nakamura Y."/>
            <person name="Ohkuma M."/>
            <person name="Kobayashi H."/>
        </authorList>
    </citation>
    <scope>NUCLEOTIDE SEQUENCE [LARGE SCALE GENOMIC DNA]</scope>
    <source>
        <strain evidence="6 7">YK43</strain>
    </source>
</reference>
<feature type="domain" description="HTH lysR-type" evidence="5">
    <location>
        <begin position="1"/>
        <end position="62"/>
    </location>
</feature>
<keyword evidence="2" id="KW-0805">Transcription regulation</keyword>
<evidence type="ECO:0000259" key="5">
    <source>
        <dbReference type="PROSITE" id="PS50931"/>
    </source>
</evidence>
<dbReference type="GO" id="GO:0003677">
    <property type="term" value="F:DNA binding"/>
    <property type="evidence" value="ECO:0007669"/>
    <property type="project" value="UniProtKB-KW"/>
</dbReference>
<dbReference type="InterPro" id="IPR036390">
    <property type="entry name" value="WH_DNA-bd_sf"/>
</dbReference>
<dbReference type="Pfam" id="PF03466">
    <property type="entry name" value="LysR_substrate"/>
    <property type="match status" value="1"/>
</dbReference>
<dbReference type="PROSITE" id="PS50931">
    <property type="entry name" value="HTH_LYSR"/>
    <property type="match status" value="1"/>
</dbReference>
<dbReference type="InterPro" id="IPR005119">
    <property type="entry name" value="LysR_subst-bd"/>
</dbReference>
<name>A0A401ISB0_9LACO</name>
<dbReference type="InterPro" id="IPR036388">
    <property type="entry name" value="WH-like_DNA-bd_sf"/>
</dbReference>
<dbReference type="Gene3D" id="3.40.190.290">
    <property type="match status" value="1"/>
</dbReference>
<dbReference type="SUPFAM" id="SSF53850">
    <property type="entry name" value="Periplasmic binding protein-like II"/>
    <property type="match status" value="1"/>
</dbReference>
<sequence>MTTKDPGLLLQYLDTLLRYGNFTKAAQELFISQPYLTQLIKRKEDELGAVIINRHSTHLKLTEAGKLYYQYLENISRENAEFKQRLTQYNSKEQITLRLGVLSSLGTFILPLFLPFFTQLHPNVQVILEEDIPEKSEKKVQNGDIDFYLGQTPETVSPNLNVVTAGYEPYYVVLPEGSNFYDRRFKLLEPNSLPLAEILAEPLVLSKTGSAIRHQVDGLLHKNKVEPQIVFESENIEIIAGLAAYGMGSTIIPQSIVDRLSAGKFNLYPLSKTDLILKHFIAYPAAKKLSPLEQELVESFSSIAERTSQIRQ</sequence>
<evidence type="ECO:0000256" key="4">
    <source>
        <dbReference type="ARBA" id="ARBA00023163"/>
    </source>
</evidence>
<dbReference type="InterPro" id="IPR050950">
    <property type="entry name" value="HTH-type_LysR_regulators"/>
</dbReference>
<dbReference type="OrthoDB" id="9778774at2"/>
<dbReference type="PANTHER" id="PTHR30419:SF28">
    <property type="entry name" value="HTH-TYPE TRANSCRIPTIONAL REGULATOR BSDA"/>
    <property type="match status" value="1"/>
</dbReference>
<dbReference type="Pfam" id="PF00126">
    <property type="entry name" value="HTH_1"/>
    <property type="match status" value="1"/>
</dbReference>
<dbReference type="InterPro" id="IPR000847">
    <property type="entry name" value="LysR_HTH_N"/>
</dbReference>
<dbReference type="CDD" id="cd05466">
    <property type="entry name" value="PBP2_LTTR_substrate"/>
    <property type="match status" value="1"/>
</dbReference>
<dbReference type="GO" id="GO:0003700">
    <property type="term" value="F:DNA-binding transcription factor activity"/>
    <property type="evidence" value="ECO:0007669"/>
    <property type="project" value="InterPro"/>
</dbReference>
<evidence type="ECO:0000313" key="6">
    <source>
        <dbReference type="EMBL" id="GBG94411.1"/>
    </source>
</evidence>
<comment type="similarity">
    <text evidence="1">Belongs to the LysR transcriptional regulatory family.</text>
</comment>
<dbReference type="PANTHER" id="PTHR30419">
    <property type="entry name" value="HTH-TYPE TRANSCRIPTIONAL REGULATOR YBHD"/>
    <property type="match status" value="1"/>
</dbReference>
<keyword evidence="7" id="KW-1185">Reference proteome</keyword>
<dbReference type="Proteomes" id="UP000286848">
    <property type="component" value="Unassembled WGS sequence"/>
</dbReference>
<dbReference type="RefSeq" id="WP_124975771.1">
    <property type="nucleotide sequence ID" value="NZ_BFFP01000010.1"/>
</dbReference>
<keyword evidence="4" id="KW-0804">Transcription</keyword>
<gene>
    <name evidence="6" type="primary">lysR</name>
    <name evidence="6" type="ORF">LFYK43_08700</name>
</gene>
<dbReference type="GO" id="GO:0005829">
    <property type="term" value="C:cytosol"/>
    <property type="evidence" value="ECO:0007669"/>
    <property type="project" value="TreeGrafter"/>
</dbReference>
<comment type="caution">
    <text evidence="6">The sequence shown here is derived from an EMBL/GenBank/DDBJ whole genome shotgun (WGS) entry which is preliminary data.</text>
</comment>
<evidence type="ECO:0000256" key="1">
    <source>
        <dbReference type="ARBA" id="ARBA00009437"/>
    </source>
</evidence>
<protein>
    <submittedName>
        <fullName evidence="6">LysR family transcriptional regulator</fullName>
    </submittedName>
</protein>
<evidence type="ECO:0000256" key="2">
    <source>
        <dbReference type="ARBA" id="ARBA00023015"/>
    </source>
</evidence>
<accession>A0A401ISB0</accession>
<organism evidence="6 7">
    <name type="scientific">Ligilactobacillus salitolerans</name>
    <dbReference type="NCBI Taxonomy" id="1808352"/>
    <lineage>
        <taxon>Bacteria</taxon>
        <taxon>Bacillati</taxon>
        <taxon>Bacillota</taxon>
        <taxon>Bacilli</taxon>
        <taxon>Lactobacillales</taxon>
        <taxon>Lactobacillaceae</taxon>
        <taxon>Ligilactobacillus</taxon>
    </lineage>
</organism>